<reference evidence="2 3" key="1">
    <citation type="journal article" date="2005" name="PLoS Genet.">
        <title>Life in hot carbon monoxide: the complete genome sequence of Carboxydothermus hydrogenoformans Z-2901.</title>
        <authorList>
            <person name="Wu M."/>
            <person name="Ren Q."/>
            <person name="Durkin A.S."/>
            <person name="Daugherty S.C."/>
            <person name="Brinkac L.M."/>
            <person name="Dodson R.J."/>
            <person name="Madupu R."/>
            <person name="Sullivan S.A."/>
            <person name="Kolonay J.F."/>
            <person name="Haft D.H."/>
            <person name="Nelson W.C."/>
            <person name="Tallon L.J."/>
            <person name="Jones K.M."/>
            <person name="Ulrich L.E."/>
            <person name="Gonzalez J.M."/>
            <person name="Zhulin I.B."/>
            <person name="Robb F.T."/>
            <person name="Eisen J.A."/>
        </authorList>
    </citation>
    <scope>NUCLEOTIDE SEQUENCE [LARGE SCALE GENOMIC DNA]</scope>
    <source>
        <strain evidence="3">ATCC BAA-161 / DSM 6008 / Z-2901</strain>
    </source>
</reference>
<evidence type="ECO:0000256" key="1">
    <source>
        <dbReference type="SAM" id="Phobius"/>
    </source>
</evidence>
<protein>
    <submittedName>
        <fullName evidence="2">Uncharacterized protein</fullName>
    </submittedName>
</protein>
<keyword evidence="1" id="KW-1133">Transmembrane helix</keyword>
<dbReference type="InParanoid" id="Q3AE41"/>
<dbReference type="Proteomes" id="UP000002706">
    <property type="component" value="Chromosome"/>
</dbReference>
<organism evidence="2 3">
    <name type="scientific">Carboxydothermus hydrogenoformans (strain ATCC BAA-161 / DSM 6008 / Z-2901)</name>
    <dbReference type="NCBI Taxonomy" id="246194"/>
    <lineage>
        <taxon>Bacteria</taxon>
        <taxon>Bacillati</taxon>
        <taxon>Bacillota</taxon>
        <taxon>Clostridia</taxon>
        <taxon>Thermoanaerobacterales</taxon>
        <taxon>Thermoanaerobacteraceae</taxon>
        <taxon>Carboxydothermus</taxon>
    </lineage>
</organism>
<evidence type="ECO:0000313" key="2">
    <source>
        <dbReference type="EMBL" id="ABB16005.1"/>
    </source>
</evidence>
<name>Q3AE41_CARHZ</name>
<evidence type="ECO:0000313" key="3">
    <source>
        <dbReference type="Proteomes" id="UP000002706"/>
    </source>
</evidence>
<gene>
    <name evidence="2" type="ordered locus">CHY_0739</name>
</gene>
<dbReference type="KEGG" id="chy:CHY_0739"/>
<keyword evidence="1" id="KW-0472">Membrane</keyword>
<proteinExistence type="predicted"/>
<feature type="transmembrane region" description="Helical" evidence="1">
    <location>
        <begin position="12"/>
        <end position="30"/>
    </location>
</feature>
<dbReference type="HOGENOM" id="CLU_3326144_0_0_9"/>
<dbReference type="EMBL" id="CP000141">
    <property type="protein sequence ID" value="ABB16005.1"/>
    <property type="molecule type" value="Genomic_DNA"/>
</dbReference>
<dbReference type="AlphaFoldDB" id="Q3AE41"/>
<keyword evidence="1" id="KW-0812">Transmembrane</keyword>
<keyword evidence="3" id="KW-1185">Reference proteome</keyword>
<sequence>MPLGEGSFPPSKAVSIYAKILFLFAGKIKFRKKMIDKN</sequence>
<accession>Q3AE41</accession>
<dbReference type="STRING" id="246194.CHY_0739"/>